<keyword evidence="5" id="KW-1185">Reference proteome</keyword>
<dbReference type="RefSeq" id="WP_103238537.1">
    <property type="nucleotide sequence ID" value="NZ_JANJZD010000005.1"/>
</dbReference>
<dbReference type="AlphaFoldDB" id="A0A2K4ZD95"/>
<dbReference type="Proteomes" id="UP000236311">
    <property type="component" value="Unassembled WGS sequence"/>
</dbReference>
<dbReference type="EMBL" id="OFSM01000005">
    <property type="protein sequence ID" value="SOY28439.1"/>
    <property type="molecule type" value="Genomic_DNA"/>
</dbReference>
<keyword evidence="1 4" id="KW-0808">Transferase</keyword>
<dbReference type="Gene3D" id="3.40.50.2000">
    <property type="entry name" value="Glycogen Phosphorylase B"/>
    <property type="match status" value="2"/>
</dbReference>
<protein>
    <submittedName>
        <fullName evidence="4">GDP-mannose-dependent alpha-(1-6)-phosphatidylinositol monomannoside mannosyltransferase</fullName>
        <ecNumber evidence="4">2.4.1.345</ecNumber>
    </submittedName>
</protein>
<dbReference type="PANTHER" id="PTHR46401">
    <property type="entry name" value="GLYCOSYLTRANSFERASE WBBK-RELATED"/>
    <property type="match status" value="1"/>
</dbReference>
<dbReference type="OrthoDB" id="9813214at2"/>
<dbReference type="SUPFAM" id="SSF53756">
    <property type="entry name" value="UDP-Glycosyltransferase/glycogen phosphorylase"/>
    <property type="match status" value="1"/>
</dbReference>
<keyword evidence="4" id="KW-0328">Glycosyltransferase</keyword>
<dbReference type="EC" id="2.4.1.345" evidence="4"/>
<dbReference type="PANTHER" id="PTHR46401:SF2">
    <property type="entry name" value="GLYCOSYLTRANSFERASE WBBK-RELATED"/>
    <property type="match status" value="1"/>
</dbReference>
<dbReference type="InterPro" id="IPR028098">
    <property type="entry name" value="Glyco_trans_4-like_N"/>
</dbReference>
<feature type="domain" description="Glycosyl transferase family 1" evidence="2">
    <location>
        <begin position="185"/>
        <end position="344"/>
    </location>
</feature>
<sequence>MIKVCHMTSVHAPEDVRIFKKECVSLAKAGYDTYLVEQGETYDKNGVHIIGVGTQENSRFARMFKMTKRVYEAALKVDADIYHFHDPELLPYGLKLKKEGKKVIFDSHENTAMSIKEKYYIPKLFRNMLYSVYRKYEEYVCNKLDAVIYVTPNLKSDFSRLNKNTVFLPNYPIVDMVNYQEPDRDSFRLVFAGLITPLWSHRNIIEAIDDIDGIEYTLCGNIGEEYLKELKNLAGWEKVNYIGKIPHEQVAMELENSFIGVALMQPHLNSMGYQGTLGNTKIFEEMMAGLPVLCTDFELWKPIVEGNKCGICVNPNNIDQIRDAIRYFVNNRKEAIEMGRRGRELVIKEYNWGVEETDLYLLYGKLTYVGE</sequence>
<evidence type="ECO:0000313" key="5">
    <source>
        <dbReference type="Proteomes" id="UP000236311"/>
    </source>
</evidence>
<evidence type="ECO:0000256" key="1">
    <source>
        <dbReference type="ARBA" id="ARBA00022679"/>
    </source>
</evidence>
<accession>A0A2K4ZD95</accession>
<dbReference type="Pfam" id="PF13439">
    <property type="entry name" value="Glyco_transf_4"/>
    <property type="match status" value="1"/>
</dbReference>
<organism evidence="4 5">
    <name type="scientific">Acetatifactor muris</name>
    <dbReference type="NCBI Taxonomy" id="879566"/>
    <lineage>
        <taxon>Bacteria</taxon>
        <taxon>Bacillati</taxon>
        <taxon>Bacillota</taxon>
        <taxon>Clostridia</taxon>
        <taxon>Lachnospirales</taxon>
        <taxon>Lachnospiraceae</taxon>
        <taxon>Acetatifactor</taxon>
    </lineage>
</organism>
<evidence type="ECO:0000259" key="2">
    <source>
        <dbReference type="Pfam" id="PF00534"/>
    </source>
</evidence>
<dbReference type="GO" id="GO:0009103">
    <property type="term" value="P:lipopolysaccharide biosynthetic process"/>
    <property type="evidence" value="ECO:0007669"/>
    <property type="project" value="TreeGrafter"/>
</dbReference>
<dbReference type="GO" id="GO:0043750">
    <property type="term" value="F:phosphatidylinositol alpha-mannosyltransferase activity"/>
    <property type="evidence" value="ECO:0007669"/>
    <property type="project" value="UniProtKB-EC"/>
</dbReference>
<dbReference type="Pfam" id="PF00534">
    <property type="entry name" value="Glycos_transf_1"/>
    <property type="match status" value="1"/>
</dbReference>
<evidence type="ECO:0000259" key="3">
    <source>
        <dbReference type="Pfam" id="PF13439"/>
    </source>
</evidence>
<proteinExistence type="predicted"/>
<dbReference type="InterPro" id="IPR001296">
    <property type="entry name" value="Glyco_trans_1"/>
</dbReference>
<feature type="domain" description="Glycosyltransferase subfamily 4-like N-terminal" evidence="3">
    <location>
        <begin position="26"/>
        <end position="160"/>
    </location>
</feature>
<reference evidence="4 5" key="1">
    <citation type="submission" date="2018-01" db="EMBL/GenBank/DDBJ databases">
        <authorList>
            <person name="Gaut B.S."/>
            <person name="Morton B.R."/>
            <person name="Clegg M.T."/>
            <person name="Duvall M.R."/>
        </authorList>
    </citation>
    <scope>NUCLEOTIDE SEQUENCE [LARGE SCALE GENOMIC DNA]</scope>
    <source>
        <strain evidence="4">GP69</strain>
    </source>
</reference>
<evidence type="ECO:0000313" key="4">
    <source>
        <dbReference type="EMBL" id="SOY28439.1"/>
    </source>
</evidence>
<name>A0A2K4ZD95_9FIRM</name>
<gene>
    <name evidence="4" type="primary">pimB</name>
    <name evidence="4" type="ORF">AMURIS_01146</name>
</gene>